<dbReference type="KEGG" id="dpd:Deipe_1676"/>
<evidence type="ECO:0000313" key="2">
    <source>
        <dbReference type="Proteomes" id="UP000010467"/>
    </source>
</evidence>
<name>L0A047_DEIPD</name>
<dbReference type="Proteomes" id="UP000010467">
    <property type="component" value="Chromosome"/>
</dbReference>
<sequence>MLGLIQNLYHLARECGLSIDNTPVCTVRAEVCGSREELTHLADSLFPYGLYAWVTEDMDGDDNPAGRIATWIAQGARVGHTTVAEQPVLRGAEVRDNALVLEYSPTRQRVGRARTPHDPA</sequence>
<keyword evidence="2" id="KW-1185">Reference proteome</keyword>
<dbReference type="HOGENOM" id="CLU_2045827_0_0_0"/>
<protein>
    <submittedName>
        <fullName evidence="1">Uncharacterized protein</fullName>
    </submittedName>
</protein>
<reference evidence="2" key="1">
    <citation type="submission" date="2012-03" db="EMBL/GenBank/DDBJ databases">
        <title>Complete sequence of chromosome of Deinococcus peraridilitoris DSM 19664.</title>
        <authorList>
            <person name="Lucas S."/>
            <person name="Copeland A."/>
            <person name="Lapidus A."/>
            <person name="Glavina del Rio T."/>
            <person name="Dalin E."/>
            <person name="Tice H."/>
            <person name="Bruce D."/>
            <person name="Goodwin L."/>
            <person name="Pitluck S."/>
            <person name="Peters L."/>
            <person name="Mikhailova N."/>
            <person name="Lu M."/>
            <person name="Kyrpides N."/>
            <person name="Mavromatis K."/>
            <person name="Ivanova N."/>
            <person name="Brettin T."/>
            <person name="Detter J.C."/>
            <person name="Han C."/>
            <person name="Larimer F."/>
            <person name="Land M."/>
            <person name="Hauser L."/>
            <person name="Markowitz V."/>
            <person name="Cheng J.-F."/>
            <person name="Hugenholtz P."/>
            <person name="Woyke T."/>
            <person name="Wu D."/>
            <person name="Pukall R."/>
            <person name="Steenblock K."/>
            <person name="Brambilla E."/>
            <person name="Klenk H.-P."/>
            <person name="Eisen J.A."/>
        </authorList>
    </citation>
    <scope>NUCLEOTIDE SEQUENCE [LARGE SCALE GENOMIC DNA]</scope>
    <source>
        <strain evidence="2">DSM 19664 / LMG 22246 / CIP 109416 / KR-200</strain>
    </source>
</reference>
<organism evidence="1 2">
    <name type="scientific">Deinococcus peraridilitoris (strain DSM 19664 / LMG 22246 / CIP 109416 / KR-200)</name>
    <dbReference type="NCBI Taxonomy" id="937777"/>
    <lineage>
        <taxon>Bacteria</taxon>
        <taxon>Thermotogati</taxon>
        <taxon>Deinococcota</taxon>
        <taxon>Deinococci</taxon>
        <taxon>Deinococcales</taxon>
        <taxon>Deinococcaceae</taxon>
        <taxon>Deinococcus</taxon>
    </lineage>
</organism>
<dbReference type="AlphaFoldDB" id="L0A047"/>
<accession>L0A047</accession>
<gene>
    <name evidence="1" type="ordered locus">Deipe_1676</name>
</gene>
<dbReference type="EMBL" id="CP003382">
    <property type="protein sequence ID" value="AFZ67206.1"/>
    <property type="molecule type" value="Genomic_DNA"/>
</dbReference>
<evidence type="ECO:0000313" key="1">
    <source>
        <dbReference type="EMBL" id="AFZ67206.1"/>
    </source>
</evidence>
<dbReference type="PATRIC" id="fig|937777.3.peg.1676"/>
<proteinExistence type="predicted"/>